<feature type="domain" description="SecDF P1 head subdomain" evidence="13">
    <location>
        <begin position="306"/>
        <end position="433"/>
    </location>
</feature>
<evidence type="ECO:0000313" key="15">
    <source>
        <dbReference type="Proteomes" id="UP000590068"/>
    </source>
</evidence>
<keyword evidence="7 9" id="KW-0811">Translocation</keyword>
<comment type="subunit">
    <text evidence="9">Forms a complex with SecF. Part of the essential Sec protein translocation apparatus which comprises SecA, SecYEG and auxiliary proteins SecDF-YajC and YidC.</text>
</comment>
<dbReference type="Pfam" id="PF07549">
    <property type="entry name" value="Sec_GG"/>
    <property type="match status" value="1"/>
</dbReference>
<comment type="function">
    <text evidence="9">Part of the Sec protein translocase complex. Interacts with the SecYEG preprotein conducting channel. SecDF uses the proton motive force (PMF) to complete protein translocation after the ATP-dependent function of SecA.</text>
</comment>
<evidence type="ECO:0000256" key="4">
    <source>
        <dbReference type="ARBA" id="ARBA00022692"/>
    </source>
</evidence>
<dbReference type="Gene3D" id="1.20.1640.10">
    <property type="entry name" value="Multidrug efflux transporter AcrB transmembrane domain"/>
    <property type="match status" value="1"/>
</dbReference>
<accession>A0ABX1U473</accession>
<gene>
    <name evidence="9 14" type="primary">secD</name>
    <name evidence="14" type="ORF">HJ568_04655</name>
</gene>
<dbReference type="InterPro" id="IPR048634">
    <property type="entry name" value="SecD_SecF_C"/>
</dbReference>
<evidence type="ECO:0000259" key="10">
    <source>
        <dbReference type="Pfam" id="PF02355"/>
    </source>
</evidence>
<comment type="similarity">
    <text evidence="9">Belongs to the SecD/SecF family. SecD subfamily.</text>
</comment>
<dbReference type="Pfam" id="PF22599">
    <property type="entry name" value="SecDF_P1_head"/>
    <property type="match status" value="1"/>
</dbReference>
<evidence type="ECO:0000256" key="9">
    <source>
        <dbReference type="HAMAP-Rule" id="MF_01463"/>
    </source>
</evidence>
<dbReference type="InterPro" id="IPR055344">
    <property type="entry name" value="SecD_SecF_C_bact"/>
</dbReference>
<keyword evidence="15" id="KW-1185">Reference proteome</keyword>
<dbReference type="InterPro" id="IPR022813">
    <property type="entry name" value="SecD/SecF_arch_bac"/>
</dbReference>
<dbReference type="Proteomes" id="UP000590068">
    <property type="component" value="Unassembled WGS sequence"/>
</dbReference>
<proteinExistence type="inferred from homology"/>
<dbReference type="InterPro" id="IPR048631">
    <property type="entry name" value="SecD_1st"/>
</dbReference>
<feature type="domain" description="SecD export protein N-terminal TM" evidence="11">
    <location>
        <begin position="2"/>
        <end position="103"/>
    </location>
</feature>
<feature type="transmembrane region" description="Helical" evidence="9">
    <location>
        <begin position="454"/>
        <end position="474"/>
    </location>
</feature>
<dbReference type="NCBIfam" id="TIGR01129">
    <property type="entry name" value="secD"/>
    <property type="match status" value="1"/>
</dbReference>
<dbReference type="Pfam" id="PF02355">
    <property type="entry name" value="SecD_SecF_C"/>
    <property type="match status" value="1"/>
</dbReference>
<dbReference type="Gene3D" id="3.30.70.3400">
    <property type="match status" value="2"/>
</dbReference>
<feature type="transmembrane region" description="Helical" evidence="9">
    <location>
        <begin position="479"/>
        <end position="499"/>
    </location>
</feature>
<evidence type="ECO:0000256" key="1">
    <source>
        <dbReference type="ARBA" id="ARBA00004651"/>
    </source>
</evidence>
<dbReference type="InterPro" id="IPR005791">
    <property type="entry name" value="SecD"/>
</dbReference>
<keyword evidence="3 9" id="KW-1003">Cell membrane</keyword>
<evidence type="ECO:0000259" key="13">
    <source>
        <dbReference type="Pfam" id="PF22599"/>
    </source>
</evidence>
<dbReference type="Gene3D" id="3.30.1360.200">
    <property type="match status" value="1"/>
</dbReference>
<dbReference type="InterPro" id="IPR054384">
    <property type="entry name" value="SecDF_P1_head"/>
</dbReference>
<feature type="transmembrane region" description="Helical" evidence="9">
    <location>
        <begin position="7"/>
        <end position="25"/>
    </location>
</feature>
<dbReference type="HAMAP" id="MF_01463_B">
    <property type="entry name" value="SecD_B"/>
    <property type="match status" value="1"/>
</dbReference>
<feature type="transmembrane region" description="Helical" evidence="9">
    <location>
        <begin position="548"/>
        <end position="572"/>
    </location>
</feature>
<comment type="subcellular location">
    <subcellularLocation>
        <location evidence="1 9">Cell membrane</location>
        <topology evidence="1 9">Multi-pass membrane protein</topology>
    </subcellularLocation>
</comment>
<evidence type="ECO:0000256" key="5">
    <source>
        <dbReference type="ARBA" id="ARBA00022927"/>
    </source>
</evidence>
<dbReference type="PANTHER" id="PTHR30081:SF1">
    <property type="entry name" value="PROTEIN TRANSLOCASE SUBUNIT SECD"/>
    <property type="match status" value="1"/>
</dbReference>
<evidence type="ECO:0000256" key="6">
    <source>
        <dbReference type="ARBA" id="ARBA00022989"/>
    </source>
</evidence>
<comment type="caution">
    <text evidence="14">The sequence shown here is derived from an EMBL/GenBank/DDBJ whole genome shotgun (WGS) entry which is preliminary data.</text>
</comment>
<keyword evidence="5 9" id="KW-0653">Protein transport</keyword>
<feature type="domain" description="Protein translocase subunit SecDF P1" evidence="12">
    <location>
        <begin position="229"/>
        <end position="287"/>
    </location>
</feature>
<dbReference type="InterPro" id="IPR027398">
    <property type="entry name" value="SecD-TM"/>
</dbReference>
<dbReference type="SUPFAM" id="SSF82866">
    <property type="entry name" value="Multidrug efflux transporter AcrB transmembrane domain"/>
    <property type="match status" value="1"/>
</dbReference>
<dbReference type="Pfam" id="PF13721">
    <property type="entry name" value="SecD-TM1"/>
    <property type="match status" value="1"/>
</dbReference>
<dbReference type="RefSeq" id="WP_102334346.1">
    <property type="nucleotide sequence ID" value="NZ_JABBXC010000005.1"/>
</dbReference>
<dbReference type="Pfam" id="PF21760">
    <property type="entry name" value="SecD_1st"/>
    <property type="match status" value="1"/>
</dbReference>
<dbReference type="InterPro" id="IPR001036">
    <property type="entry name" value="Acrflvin-R"/>
</dbReference>
<feature type="transmembrane region" description="Helical" evidence="9">
    <location>
        <begin position="584"/>
        <end position="607"/>
    </location>
</feature>
<dbReference type="InterPro" id="IPR022646">
    <property type="entry name" value="SecD/SecF_CS"/>
</dbReference>
<keyword evidence="8 9" id="KW-0472">Membrane</keyword>
<protein>
    <recommendedName>
        <fullName evidence="9">Protein translocase subunit SecD</fullName>
    </recommendedName>
</protein>
<dbReference type="NCBIfam" id="TIGR00916">
    <property type="entry name" value="2A0604s01"/>
    <property type="match status" value="1"/>
</dbReference>
<keyword evidence="2 9" id="KW-0813">Transport</keyword>
<keyword evidence="4 9" id="KW-0812">Transmembrane</keyword>
<evidence type="ECO:0000259" key="12">
    <source>
        <dbReference type="Pfam" id="PF21760"/>
    </source>
</evidence>
<keyword evidence="6 9" id="KW-1133">Transmembrane helix</keyword>
<dbReference type="PRINTS" id="PR00702">
    <property type="entry name" value="ACRIFLAVINRP"/>
</dbReference>
<name>A0ABX1U473_9VIBR</name>
<organism evidence="14 15">
    <name type="scientific">Vibrio breoganii</name>
    <dbReference type="NCBI Taxonomy" id="553239"/>
    <lineage>
        <taxon>Bacteria</taxon>
        <taxon>Pseudomonadati</taxon>
        <taxon>Pseudomonadota</taxon>
        <taxon>Gammaproteobacteria</taxon>
        <taxon>Vibrionales</taxon>
        <taxon>Vibrionaceae</taxon>
        <taxon>Vibrio</taxon>
    </lineage>
</organism>
<reference evidence="14 15" key="1">
    <citation type="submission" date="2020-04" db="EMBL/GenBank/DDBJ databases">
        <title>WGS-Seq of Vibrio isolated by the O'Toole Lab.</title>
        <authorList>
            <person name="Mckone K.P."/>
            <person name="Whitaker R."/>
            <person name="Sevigney J.L."/>
            <person name="Herring J.B."/>
            <person name="O'Toole G."/>
        </authorList>
    </citation>
    <scope>NUCLEOTIDE SEQUENCE [LARGE SCALE GENOMIC DNA]</scope>
    <source>
        <strain evidence="14 15">BS_02</strain>
    </source>
</reference>
<dbReference type="Gene3D" id="3.30.70.260">
    <property type="match status" value="1"/>
</dbReference>
<sequence length="617" mass="66845">MLNRYPLWKYLMVVMAILVAALYALPNLYGEDPAIQVTGARGASVDMATMDSVTNALDKENLSHKSIALENGSILVRFNDTDTQISARDVISEALGSDLIVALNLAPATPSWLESIGANPMKLGLDLRGGVHFLMEVDMDAAMDKLISQQEEAFRSELREDRIRYRAIRAGEDSVEVILRDAEQLAQAETTLKSKHPDMIFVDSDSNGRFMLTATFNETRLTEIRNYAVEQNITILRNRVNELGVAEPLVQRQGSSRIVVELPGVQDTARAKEILGATATLEFREVDMQADLAAAANGRVPAGSEVKYDRDGRPAVLKKRVILGGSSITDASSSADEYGRPQVNISLDSEGGSKMSAFSRQNIGKLMATVFAEYKDSGKRTPEGKVILDKHEEVINQATIQSALGRSFRITGIDSASEAHNLALLLRAGALIAPISIVEERTIGPSMGQQNIDMGIQACIWGMVAVMLFTLIYYRKFGFIANMALMANLVLIIGVMSMIPGATMTLPGIAGIVLTVGMAVDANVLIFERIREELREGRNPQQAIHQGYANAFSTIADANITTLLTAIILFAVGTGAIKGFAVTLSIGILTSMFTAIIGTRCVVNLLYGGKRVDKLSI</sequence>
<evidence type="ECO:0000256" key="7">
    <source>
        <dbReference type="ARBA" id="ARBA00023010"/>
    </source>
</evidence>
<evidence type="ECO:0000256" key="3">
    <source>
        <dbReference type="ARBA" id="ARBA00022475"/>
    </source>
</evidence>
<dbReference type="EMBL" id="JABCJR010000006">
    <property type="protein sequence ID" value="NMR69263.1"/>
    <property type="molecule type" value="Genomic_DNA"/>
</dbReference>
<dbReference type="PANTHER" id="PTHR30081">
    <property type="entry name" value="PROTEIN-EXPORT MEMBRANE PROTEIN SEC"/>
    <property type="match status" value="1"/>
</dbReference>
<evidence type="ECO:0000256" key="2">
    <source>
        <dbReference type="ARBA" id="ARBA00022448"/>
    </source>
</evidence>
<feature type="transmembrane region" description="Helical" evidence="9">
    <location>
        <begin position="505"/>
        <end position="527"/>
    </location>
</feature>
<feature type="domain" description="Protein export membrane protein SecD/SecF C-terminal" evidence="10">
    <location>
        <begin position="435"/>
        <end position="596"/>
    </location>
</feature>
<evidence type="ECO:0000313" key="14">
    <source>
        <dbReference type="EMBL" id="NMR69263.1"/>
    </source>
</evidence>
<evidence type="ECO:0000259" key="11">
    <source>
        <dbReference type="Pfam" id="PF13721"/>
    </source>
</evidence>
<evidence type="ECO:0000256" key="8">
    <source>
        <dbReference type="ARBA" id="ARBA00023136"/>
    </source>
</evidence>